<organism evidence="3 4">
    <name type="scientific">Salinisphaera dokdonensis CL-ES53</name>
    <dbReference type="NCBI Taxonomy" id="1304272"/>
    <lineage>
        <taxon>Bacteria</taxon>
        <taxon>Pseudomonadati</taxon>
        <taxon>Pseudomonadota</taxon>
        <taxon>Gammaproteobacteria</taxon>
        <taxon>Salinisphaerales</taxon>
        <taxon>Salinisphaeraceae</taxon>
        <taxon>Salinisphaera</taxon>
    </lineage>
</organism>
<feature type="domain" description="ACB" evidence="2">
    <location>
        <begin position="7"/>
        <end position="91"/>
    </location>
</feature>
<dbReference type="InterPro" id="IPR014352">
    <property type="entry name" value="FERM/acyl-CoA-bd_prot_sf"/>
</dbReference>
<protein>
    <submittedName>
        <fullName evidence="3">Acyl-CoA-binding protein</fullName>
    </submittedName>
</protein>
<dbReference type="SUPFAM" id="SSF47027">
    <property type="entry name" value="Acyl-CoA binding protein"/>
    <property type="match status" value="1"/>
</dbReference>
<dbReference type="PROSITE" id="PS51228">
    <property type="entry name" value="ACB_2"/>
    <property type="match status" value="1"/>
</dbReference>
<dbReference type="PANTHER" id="PTHR23310:SF62">
    <property type="entry name" value="ACYL-COA BINDING PROTEIN 1, ISOFORM A"/>
    <property type="match status" value="1"/>
</dbReference>
<proteinExistence type="predicted"/>
<comment type="caution">
    <text evidence="3">The sequence shown here is derived from an EMBL/GenBank/DDBJ whole genome shotgun (WGS) entry which is preliminary data.</text>
</comment>
<dbReference type="Pfam" id="PF00887">
    <property type="entry name" value="ACBP"/>
    <property type="match status" value="1"/>
</dbReference>
<evidence type="ECO:0000259" key="2">
    <source>
        <dbReference type="PROSITE" id="PS51228"/>
    </source>
</evidence>
<dbReference type="InterPro" id="IPR022408">
    <property type="entry name" value="Acyl-CoA-binding_prot_CS"/>
</dbReference>
<dbReference type="PRINTS" id="PR00689">
    <property type="entry name" value="ACOABINDINGP"/>
</dbReference>
<dbReference type="PROSITE" id="PS00880">
    <property type="entry name" value="ACB_1"/>
    <property type="match status" value="1"/>
</dbReference>
<keyword evidence="1" id="KW-0446">Lipid-binding</keyword>
<dbReference type="InterPro" id="IPR035984">
    <property type="entry name" value="Acyl-CoA-binding_sf"/>
</dbReference>
<evidence type="ECO:0000256" key="1">
    <source>
        <dbReference type="ARBA" id="ARBA00023121"/>
    </source>
</evidence>
<name>A0ABV2AX07_9GAMM</name>
<gene>
    <name evidence="3" type="ORF">SADO_02840</name>
</gene>
<dbReference type="PANTHER" id="PTHR23310">
    <property type="entry name" value="ACYL-COA-BINDING PROTEIN, ACBP"/>
    <property type="match status" value="1"/>
</dbReference>
<evidence type="ECO:0000313" key="3">
    <source>
        <dbReference type="EMBL" id="MES1928157.1"/>
    </source>
</evidence>
<dbReference type="Proteomes" id="UP001460888">
    <property type="component" value="Unassembled WGS sequence"/>
</dbReference>
<keyword evidence="4" id="KW-1185">Reference proteome</keyword>
<dbReference type="Gene3D" id="1.20.80.10">
    <property type="match status" value="1"/>
</dbReference>
<evidence type="ECO:0000313" key="4">
    <source>
        <dbReference type="Proteomes" id="UP001460888"/>
    </source>
</evidence>
<dbReference type="EMBL" id="APND01000001">
    <property type="protein sequence ID" value="MES1928157.1"/>
    <property type="molecule type" value="Genomic_DNA"/>
</dbReference>
<reference evidence="3 4" key="1">
    <citation type="submission" date="2013-03" db="EMBL/GenBank/DDBJ databases">
        <title>Salinisphaera dokdonensis CL-ES53 Genome Sequencing.</title>
        <authorList>
            <person name="Li C."/>
            <person name="Lai Q."/>
            <person name="Shao Z."/>
        </authorList>
    </citation>
    <scope>NUCLEOTIDE SEQUENCE [LARGE SCALE GENOMIC DNA]</scope>
    <source>
        <strain evidence="3 4">CL-ES53</strain>
    </source>
</reference>
<sequence>MDMAEDLKARFEQAQKDVETLSSRPSNDDLLGLYAHFKQATAGDVEGKRPGMTDFKGRAKYDAWSKLKGTSADDAMEGYINKVNSLLDADS</sequence>
<accession>A0ABV2AX07</accession>
<dbReference type="InterPro" id="IPR000582">
    <property type="entry name" value="Acyl-CoA-binding_protein"/>
</dbReference>